<dbReference type="Ensembl" id="ENSCINT00000011580.3">
    <property type="protein sequence ID" value="ENSCINP00000011580.3"/>
    <property type="gene ID" value="ENSCING00000005593.3"/>
</dbReference>
<keyword evidence="4" id="KW-1185">Reference proteome</keyword>
<feature type="compositionally biased region" description="Polar residues" evidence="2">
    <location>
        <begin position="25"/>
        <end position="39"/>
    </location>
</feature>
<dbReference type="GeneTree" id="ENSGT00660000096967"/>
<reference evidence="3" key="2">
    <citation type="submission" date="2025-08" db="UniProtKB">
        <authorList>
            <consortium name="Ensembl"/>
        </authorList>
    </citation>
    <scope>IDENTIFICATION</scope>
</reference>
<organism evidence="3 4">
    <name type="scientific">Ciona intestinalis</name>
    <name type="common">Transparent sea squirt</name>
    <name type="synonym">Ascidia intestinalis</name>
    <dbReference type="NCBI Taxonomy" id="7719"/>
    <lineage>
        <taxon>Eukaryota</taxon>
        <taxon>Metazoa</taxon>
        <taxon>Chordata</taxon>
        <taxon>Tunicata</taxon>
        <taxon>Ascidiacea</taxon>
        <taxon>Phlebobranchia</taxon>
        <taxon>Cionidae</taxon>
        <taxon>Ciona</taxon>
    </lineage>
</organism>
<feature type="region of interest" description="Disordered" evidence="2">
    <location>
        <begin position="174"/>
        <end position="205"/>
    </location>
</feature>
<feature type="compositionally biased region" description="Basic and acidic residues" evidence="2">
    <location>
        <begin position="1"/>
        <end position="15"/>
    </location>
</feature>
<evidence type="ECO:0000313" key="4">
    <source>
        <dbReference type="Proteomes" id="UP000008144"/>
    </source>
</evidence>
<keyword evidence="1" id="KW-0175">Coiled coil</keyword>
<evidence type="ECO:0000256" key="1">
    <source>
        <dbReference type="SAM" id="Coils"/>
    </source>
</evidence>
<feature type="compositionally biased region" description="Basic and acidic residues" evidence="2">
    <location>
        <begin position="63"/>
        <end position="74"/>
    </location>
</feature>
<name>F6U3E1_CIOIN</name>
<feature type="coiled-coil region" evidence="1">
    <location>
        <begin position="386"/>
        <end position="628"/>
    </location>
</feature>
<dbReference type="PANTHER" id="PTHR45615:SF63">
    <property type="entry name" value="CHROMOSOME UNDETERMINED SCAFFOLD_10, WHOLE GENOME SHOTGUN SEQUENCE"/>
    <property type="match status" value="1"/>
</dbReference>
<feature type="compositionally biased region" description="Basic and acidic residues" evidence="2">
    <location>
        <begin position="174"/>
        <end position="204"/>
    </location>
</feature>
<accession>F6U3E1</accession>
<dbReference type="InParanoid" id="F6U3E1"/>
<sequence>MQLTDAAKKNDRDSRLSTSSILSSNAPSENKTSRKSSQVDPPVHVDGVPYIDEIAVGTHHNMQTKEDKQPDTKSESGPALSIYNDSKNMSHLYDREVSLYDSKSTLASVSSLDVSQETSRTQSPSLVRLNLDRSKTMECEVVEQVEVKELMKEVEALKRSNEKSEALVQSLKTENKSLTHDLENAKERQKSLNHELEKSNEKQKSLVNTAKAERKKLEAQHCVNKQNEAEIEKLNKEVENLKIKSTQLDEESLKTENKSLAQELEEAKQRQKLLSQELENSNEKQKSLVNTAKAERQKLEAQHCINKQNEAEIEKLNKEMENLKTKSTQLAEENVRVSEEKEMEISYFHDLLEESLQKVELNEISDDYEENLNLIIQEIHQLRQGKIKKVETLEEKKLELNDLNKQLTQQKDEIEILRQKVTDSQEDCEKLGQEKSKLELELQVTKATAQDARESWHERELRYIEDEKKWHTLLKEQKYENTKLREKMKGLKSDLSEDQKKARKMWEEGEELLKSQMADLQSKLEDARVKFESANHKLLESEKMVSELRVERNQREAKIAELGQELGKFENQKKENEVESNQARQQLTEAKQRCSELSEEVSSLRANIKELNGKLASLDLQYGKVEHEKINSMNQQLETLCLHIQKCLHKVVGLERKQESERKYNQTISVYRRHLLRAAKGDLHPQVMHACKEIIKLQNESTSNEETI</sequence>
<dbReference type="HOGENOM" id="CLU_389764_0_0_1"/>
<dbReference type="OMA" id="KLEAQHC"/>
<dbReference type="AlphaFoldDB" id="F6U3E1"/>
<proteinExistence type="predicted"/>
<reference evidence="4" key="1">
    <citation type="journal article" date="2002" name="Science">
        <title>The draft genome of Ciona intestinalis: insights into chordate and vertebrate origins.</title>
        <authorList>
            <person name="Dehal P."/>
            <person name="Satou Y."/>
            <person name="Campbell R.K."/>
            <person name="Chapman J."/>
            <person name="Degnan B."/>
            <person name="De Tomaso A."/>
            <person name="Davidson B."/>
            <person name="Di Gregorio A."/>
            <person name="Gelpke M."/>
            <person name="Goodstein D.M."/>
            <person name="Harafuji N."/>
            <person name="Hastings K.E."/>
            <person name="Ho I."/>
            <person name="Hotta K."/>
            <person name="Huang W."/>
            <person name="Kawashima T."/>
            <person name="Lemaire P."/>
            <person name="Martinez D."/>
            <person name="Meinertzhagen I.A."/>
            <person name="Necula S."/>
            <person name="Nonaka M."/>
            <person name="Putnam N."/>
            <person name="Rash S."/>
            <person name="Saiga H."/>
            <person name="Satake M."/>
            <person name="Terry A."/>
            <person name="Yamada L."/>
            <person name="Wang H.G."/>
            <person name="Awazu S."/>
            <person name="Azumi K."/>
            <person name="Boore J."/>
            <person name="Branno M."/>
            <person name="Chin-Bow S."/>
            <person name="DeSantis R."/>
            <person name="Doyle S."/>
            <person name="Francino P."/>
            <person name="Keys D.N."/>
            <person name="Haga S."/>
            <person name="Hayashi H."/>
            <person name="Hino K."/>
            <person name="Imai K.S."/>
            <person name="Inaba K."/>
            <person name="Kano S."/>
            <person name="Kobayashi K."/>
            <person name="Kobayashi M."/>
            <person name="Lee B.I."/>
            <person name="Makabe K.W."/>
            <person name="Manohar C."/>
            <person name="Matassi G."/>
            <person name="Medina M."/>
            <person name="Mochizuki Y."/>
            <person name="Mount S."/>
            <person name="Morishita T."/>
            <person name="Miura S."/>
            <person name="Nakayama A."/>
            <person name="Nishizaka S."/>
            <person name="Nomoto H."/>
            <person name="Ohta F."/>
            <person name="Oishi K."/>
            <person name="Rigoutsos I."/>
            <person name="Sano M."/>
            <person name="Sasaki A."/>
            <person name="Sasakura Y."/>
            <person name="Shoguchi E."/>
            <person name="Shin-i T."/>
            <person name="Spagnuolo A."/>
            <person name="Stainier D."/>
            <person name="Suzuki M.M."/>
            <person name="Tassy O."/>
            <person name="Takatori N."/>
            <person name="Tokuoka M."/>
            <person name="Yagi K."/>
            <person name="Yoshizaki F."/>
            <person name="Wada S."/>
            <person name="Zhang C."/>
            <person name="Hyatt P.D."/>
            <person name="Larimer F."/>
            <person name="Detter C."/>
            <person name="Doggett N."/>
            <person name="Glavina T."/>
            <person name="Hawkins T."/>
            <person name="Richardson P."/>
            <person name="Lucas S."/>
            <person name="Kohara Y."/>
            <person name="Levine M."/>
            <person name="Satoh N."/>
            <person name="Rokhsar D.S."/>
        </authorList>
    </citation>
    <scope>NUCLEOTIDE SEQUENCE [LARGE SCALE GENOMIC DNA]</scope>
</reference>
<dbReference type="PANTHER" id="PTHR45615">
    <property type="entry name" value="MYOSIN HEAVY CHAIN, NON-MUSCLE"/>
    <property type="match status" value="1"/>
</dbReference>
<dbReference type="Gene3D" id="1.10.287.1490">
    <property type="match status" value="1"/>
</dbReference>
<evidence type="ECO:0000256" key="2">
    <source>
        <dbReference type="SAM" id="MobiDB-lite"/>
    </source>
</evidence>
<dbReference type="Proteomes" id="UP000008144">
    <property type="component" value="Unassembled WGS sequence"/>
</dbReference>
<evidence type="ECO:0000313" key="3">
    <source>
        <dbReference type="Ensembl" id="ENSCINP00000011580.3"/>
    </source>
</evidence>
<feature type="region of interest" description="Disordered" evidence="2">
    <location>
        <begin position="1"/>
        <end position="84"/>
    </location>
</feature>
<protein>
    <submittedName>
        <fullName evidence="3">Uncharacterized protein</fullName>
    </submittedName>
</protein>
<reference evidence="3" key="3">
    <citation type="submission" date="2025-09" db="UniProtKB">
        <authorList>
            <consortium name="Ensembl"/>
        </authorList>
    </citation>
    <scope>IDENTIFICATION</scope>
</reference>